<evidence type="ECO:0000313" key="1">
    <source>
        <dbReference type="Proteomes" id="UP000095286"/>
    </source>
</evidence>
<dbReference type="WBParaSite" id="RSKR_0000250600.1">
    <property type="protein sequence ID" value="RSKR_0000250600.1"/>
    <property type="gene ID" value="RSKR_0000250600"/>
</dbReference>
<proteinExistence type="predicted"/>
<evidence type="ECO:0000313" key="2">
    <source>
        <dbReference type="WBParaSite" id="RSKR_0000250600.1"/>
    </source>
</evidence>
<accession>A0AC35TN87</accession>
<protein>
    <submittedName>
        <fullName evidence="2">POT1PC domain-containing protein</fullName>
    </submittedName>
</protein>
<dbReference type="Proteomes" id="UP000095286">
    <property type="component" value="Unplaced"/>
</dbReference>
<sequence length="594" mass="69008">MFDDDLKCSDVGILCPDGYFVPECVDFFRDQMHPENFEVFYREIIDYVIEYTELLYFGEEFKFQLIRNYNHNDCGLFVRIIYKIPTLNPNCFVLRVWDGSQKVKAVKFADRNTFKEPLKKYDFQKVPINNKTNKNGRDEEIMFGHDGCNYCMDIYVNDSQEIERFNNFQPGDWVFIKRLAKAKYGHFDNYSMNCRLKDNYVVGKQLPFLNRLSNSMLCAIIRDPTYWKCLFEDFNFFSNNETKEIPNNNLPDSSSHARSFTKSSLITPSTKRPLITSSTDSDSFYYPPTKKTHLPLIVATDFADNIDDENKSSPQITPSKGVSKQTPIENVAQEPFNEILSKKSPKEEILSIPLNEINLEYTDMEPESEEKIPFETDMEYIPIEPELKKILIGNKFTDLEITQSKPKDVEPIKNNNVTSVDPIRQMDTLTTDEKHLQSGVNLVEERHSVSGNKLTNSWNEHESCDSVRIELSKKLNSYFDSQKSENIFMTNTTHKDPIFKCKYKITSTNSTLENGSYKTMENFLFKSEIVNHIYAIVNMLMASKIGLFSKELCTMTNLGLLEYFVCIKKIENGSNLQNNMEICIELTQKTLYSF</sequence>
<name>A0AC35TN87_9BILA</name>
<reference evidence="2" key="1">
    <citation type="submission" date="2016-11" db="UniProtKB">
        <authorList>
            <consortium name="WormBaseParasite"/>
        </authorList>
    </citation>
    <scope>IDENTIFICATION</scope>
    <source>
        <strain evidence="2">KR3021</strain>
    </source>
</reference>
<organism evidence="1 2">
    <name type="scientific">Rhabditophanes sp. KR3021</name>
    <dbReference type="NCBI Taxonomy" id="114890"/>
    <lineage>
        <taxon>Eukaryota</taxon>
        <taxon>Metazoa</taxon>
        <taxon>Ecdysozoa</taxon>
        <taxon>Nematoda</taxon>
        <taxon>Chromadorea</taxon>
        <taxon>Rhabditida</taxon>
        <taxon>Tylenchina</taxon>
        <taxon>Panagrolaimomorpha</taxon>
        <taxon>Strongyloidoidea</taxon>
        <taxon>Alloionematidae</taxon>
        <taxon>Rhabditophanes</taxon>
    </lineage>
</organism>